<dbReference type="GO" id="GO:0003735">
    <property type="term" value="F:structural constituent of ribosome"/>
    <property type="evidence" value="ECO:0007669"/>
    <property type="project" value="InterPro"/>
</dbReference>
<dbReference type="GO" id="GO:0006412">
    <property type="term" value="P:translation"/>
    <property type="evidence" value="ECO:0007669"/>
    <property type="project" value="InterPro"/>
</dbReference>
<accession>A0AAU7QRR7</accession>
<dbReference type="SUPFAM" id="SSF57829">
    <property type="entry name" value="Zn-binding ribosomal proteins"/>
    <property type="match status" value="1"/>
</dbReference>
<dbReference type="EMBL" id="CP157896">
    <property type="protein sequence ID" value="XBT18618.1"/>
    <property type="molecule type" value="Genomic_DNA"/>
</dbReference>
<proteinExistence type="inferred from homology"/>
<dbReference type="AlphaFoldDB" id="A0AAU7QRR7"/>
<evidence type="ECO:0000313" key="6">
    <source>
        <dbReference type="EMBL" id="XBT18618.1"/>
    </source>
</evidence>
<keyword evidence="2 6" id="KW-0689">Ribosomal protein</keyword>
<evidence type="ECO:0000256" key="5">
    <source>
        <dbReference type="ARBA" id="ARBA00035491"/>
    </source>
</evidence>
<dbReference type="InterPro" id="IPR011332">
    <property type="entry name" value="Ribosomal_zn-bd"/>
</dbReference>
<evidence type="ECO:0000256" key="3">
    <source>
        <dbReference type="ARBA" id="ARBA00023274"/>
    </source>
</evidence>
<dbReference type="NCBIfam" id="TIGR01031">
    <property type="entry name" value="rpmF_bact"/>
    <property type="match status" value="1"/>
</dbReference>
<keyword evidence="3" id="KW-0687">Ribonucleoprotein</keyword>
<dbReference type="GO" id="GO:0015934">
    <property type="term" value="C:large ribosomal subunit"/>
    <property type="evidence" value="ECO:0007669"/>
    <property type="project" value="InterPro"/>
</dbReference>
<name>A0AAU7QRR7_9FLAO</name>
<evidence type="ECO:0000256" key="1">
    <source>
        <dbReference type="ARBA" id="ARBA00008560"/>
    </source>
</evidence>
<protein>
    <recommendedName>
        <fullName evidence="4">Large ribosomal subunit protein bL32</fullName>
    </recommendedName>
    <alternativeName>
        <fullName evidence="5">50S ribosomal protein L32</fullName>
    </alternativeName>
</protein>
<gene>
    <name evidence="6" type="primary">rpmF</name>
    <name evidence="6" type="ORF">ABNO60_00520</name>
</gene>
<dbReference type="InterPro" id="IPR002677">
    <property type="entry name" value="Ribosomal_bL32"/>
</dbReference>
<comment type="similarity">
    <text evidence="1">Belongs to the bacterial ribosomal protein bL32 family.</text>
</comment>
<reference evidence="6" key="1">
    <citation type="submission" date="2024-06" db="EMBL/GenBank/DDBJ databases">
        <title>Diversity, functionality, and evolutionary history of bacterial symbionts in false click beetles (Coleoptera, Throscidae).</title>
        <authorList>
            <person name="Wierz J.C."/>
            <person name="Malm H."/>
            <person name="Kaltenpoth M."/>
            <person name="Engl T."/>
        </authorList>
    </citation>
    <scope>NUCLEOTIDE SEQUENCE</scope>
    <source>
        <strain evidence="6">Tcar</strain>
    </source>
</reference>
<evidence type="ECO:0000256" key="4">
    <source>
        <dbReference type="ARBA" id="ARBA00035178"/>
    </source>
</evidence>
<evidence type="ECO:0000256" key="2">
    <source>
        <dbReference type="ARBA" id="ARBA00022980"/>
    </source>
</evidence>
<organism evidence="6">
    <name type="scientific">Candidatus Shikimatogenerans sp. Tcar</name>
    <dbReference type="NCBI Taxonomy" id="3158565"/>
    <lineage>
        <taxon>Bacteria</taxon>
        <taxon>Pseudomonadati</taxon>
        <taxon>Bacteroidota</taxon>
        <taxon>Flavobacteriia</taxon>
        <taxon>Flavobacteriales</taxon>
        <taxon>Candidatus Shikimatogenerans</taxon>
    </lineage>
</organism>
<dbReference type="Pfam" id="PF01783">
    <property type="entry name" value="Ribosomal_L32p"/>
    <property type="match status" value="1"/>
</dbReference>
<sequence length="61" mass="7606">MANPKRKTSKSKKKIRRFYNNKKNKNNFLFLNKKKNIYHLAHNAYKIGKYYYYKNIIIYKN</sequence>